<evidence type="ECO:0000256" key="8">
    <source>
        <dbReference type="ARBA" id="ARBA00023163"/>
    </source>
</evidence>
<reference evidence="11" key="2">
    <citation type="journal article" date="2024" name="Plant">
        <title>Genomic evolution and insights into agronomic trait innovations of Sesamum species.</title>
        <authorList>
            <person name="Miao H."/>
            <person name="Wang L."/>
            <person name="Qu L."/>
            <person name="Liu H."/>
            <person name="Sun Y."/>
            <person name="Le M."/>
            <person name="Wang Q."/>
            <person name="Wei S."/>
            <person name="Zheng Y."/>
            <person name="Lin W."/>
            <person name="Duan Y."/>
            <person name="Cao H."/>
            <person name="Xiong S."/>
            <person name="Wang X."/>
            <person name="Wei L."/>
            <person name="Li C."/>
            <person name="Ma Q."/>
            <person name="Ju M."/>
            <person name="Zhao R."/>
            <person name="Li G."/>
            <person name="Mu C."/>
            <person name="Tian Q."/>
            <person name="Mei H."/>
            <person name="Zhang T."/>
            <person name="Gao T."/>
            <person name="Zhang H."/>
        </authorList>
    </citation>
    <scope>NUCLEOTIDE SEQUENCE</scope>
    <source>
        <strain evidence="11">KEN8</strain>
    </source>
</reference>
<dbReference type="PANTHER" id="PTHR10625">
    <property type="entry name" value="HISTONE DEACETYLASE HDAC1-RELATED"/>
    <property type="match status" value="1"/>
</dbReference>
<keyword evidence="6" id="KW-0156">Chromatin regulator</keyword>
<keyword evidence="4" id="KW-0678">Repressor</keyword>
<keyword evidence="9" id="KW-0539">Nucleus</keyword>
<evidence type="ECO:0000256" key="6">
    <source>
        <dbReference type="ARBA" id="ARBA00022853"/>
    </source>
</evidence>
<dbReference type="AlphaFoldDB" id="A0AAW2STY4"/>
<keyword evidence="8" id="KW-0804">Transcription</keyword>
<dbReference type="InterPro" id="IPR023696">
    <property type="entry name" value="Ureohydrolase_dom_sf"/>
</dbReference>
<gene>
    <name evidence="11" type="ORF">Scaly_0055000</name>
</gene>
<evidence type="ECO:0000256" key="1">
    <source>
        <dbReference type="ARBA" id="ARBA00004123"/>
    </source>
</evidence>
<dbReference type="EC" id="3.5.1.98" evidence="3"/>
<dbReference type="PANTHER" id="PTHR10625:SF5">
    <property type="entry name" value="HISTONE DEACETYLASE"/>
    <property type="match status" value="1"/>
</dbReference>
<accession>A0AAW2STY4</accession>
<feature type="domain" description="Histone deacetylase" evidence="10">
    <location>
        <begin position="27"/>
        <end position="137"/>
    </location>
</feature>
<dbReference type="InterPro" id="IPR023801">
    <property type="entry name" value="His_deacetylse_dom"/>
</dbReference>
<dbReference type="InterPro" id="IPR037138">
    <property type="entry name" value="His_deacetylse_dom_sf"/>
</dbReference>
<proteinExistence type="inferred from homology"/>
<reference evidence="11" key="1">
    <citation type="submission" date="2020-06" db="EMBL/GenBank/DDBJ databases">
        <authorList>
            <person name="Li T."/>
            <person name="Hu X."/>
            <person name="Zhang T."/>
            <person name="Song X."/>
            <person name="Zhang H."/>
            <person name="Dai N."/>
            <person name="Sheng W."/>
            <person name="Hou X."/>
            <person name="Wei L."/>
        </authorList>
    </citation>
    <scope>NUCLEOTIDE SEQUENCE</scope>
    <source>
        <strain evidence="11">KEN8</strain>
        <tissue evidence="11">Leaf</tissue>
    </source>
</reference>
<comment type="caution">
    <text evidence="11">The sequence shown here is derived from an EMBL/GenBank/DDBJ whole genome shotgun (WGS) entry which is preliminary data.</text>
</comment>
<dbReference type="SUPFAM" id="SSF52768">
    <property type="entry name" value="Arginase/deacetylase"/>
    <property type="match status" value="1"/>
</dbReference>
<comment type="similarity">
    <text evidence="2">Belongs to the histone deacetylase family. HD type 2 subfamily.</text>
</comment>
<evidence type="ECO:0000256" key="4">
    <source>
        <dbReference type="ARBA" id="ARBA00022491"/>
    </source>
</evidence>
<evidence type="ECO:0000256" key="9">
    <source>
        <dbReference type="ARBA" id="ARBA00023242"/>
    </source>
</evidence>
<comment type="subcellular location">
    <subcellularLocation>
        <location evidence="1">Nucleus</location>
    </subcellularLocation>
</comment>
<dbReference type="GO" id="GO:0005737">
    <property type="term" value="C:cytoplasm"/>
    <property type="evidence" value="ECO:0007669"/>
    <property type="project" value="TreeGrafter"/>
</dbReference>
<name>A0AAW2STY4_9LAMI</name>
<keyword evidence="7" id="KW-0805">Transcription regulation</keyword>
<evidence type="ECO:0000256" key="2">
    <source>
        <dbReference type="ARBA" id="ARBA00007738"/>
    </source>
</evidence>
<protein>
    <recommendedName>
        <fullName evidence="3">histone deacetylase</fullName>
        <ecNumber evidence="3">3.5.1.98</ecNumber>
    </recommendedName>
</protein>
<dbReference type="EMBL" id="JACGWM010000001">
    <property type="protein sequence ID" value="KAL0396066.1"/>
    <property type="molecule type" value="Genomic_DNA"/>
</dbReference>
<sequence>MRGGLSVLNWMDMSIKAISWQTAATEFEEIGVMGAEGYCVNVPWSCGGVGDNDYVFAFQQVVLPIASEFNPDFTIISAGFDAARGDPLGCCDVTPAGYAQMTHMCSALSGGKLLVILEGGYNLRSISSSATAVIKVLGPINAYHECNE</sequence>
<dbReference type="Gene3D" id="3.40.800.20">
    <property type="entry name" value="Histone deacetylase domain"/>
    <property type="match status" value="1"/>
</dbReference>
<dbReference type="GO" id="GO:0000118">
    <property type="term" value="C:histone deacetylase complex"/>
    <property type="evidence" value="ECO:0007669"/>
    <property type="project" value="TreeGrafter"/>
</dbReference>
<dbReference type="GO" id="GO:0141221">
    <property type="term" value="F:histone deacetylase activity, hydrolytic mechanism"/>
    <property type="evidence" value="ECO:0007669"/>
    <property type="project" value="UniProtKB-EC"/>
</dbReference>
<evidence type="ECO:0000256" key="3">
    <source>
        <dbReference type="ARBA" id="ARBA00012111"/>
    </source>
</evidence>
<dbReference type="GO" id="GO:0040029">
    <property type="term" value="P:epigenetic regulation of gene expression"/>
    <property type="evidence" value="ECO:0007669"/>
    <property type="project" value="TreeGrafter"/>
</dbReference>
<evidence type="ECO:0000259" key="10">
    <source>
        <dbReference type="Pfam" id="PF00850"/>
    </source>
</evidence>
<evidence type="ECO:0000256" key="7">
    <source>
        <dbReference type="ARBA" id="ARBA00023015"/>
    </source>
</evidence>
<evidence type="ECO:0000256" key="5">
    <source>
        <dbReference type="ARBA" id="ARBA00022801"/>
    </source>
</evidence>
<organism evidence="11">
    <name type="scientific">Sesamum calycinum</name>
    <dbReference type="NCBI Taxonomy" id="2727403"/>
    <lineage>
        <taxon>Eukaryota</taxon>
        <taxon>Viridiplantae</taxon>
        <taxon>Streptophyta</taxon>
        <taxon>Embryophyta</taxon>
        <taxon>Tracheophyta</taxon>
        <taxon>Spermatophyta</taxon>
        <taxon>Magnoliopsida</taxon>
        <taxon>eudicotyledons</taxon>
        <taxon>Gunneridae</taxon>
        <taxon>Pentapetalae</taxon>
        <taxon>asterids</taxon>
        <taxon>lamiids</taxon>
        <taxon>Lamiales</taxon>
        <taxon>Pedaliaceae</taxon>
        <taxon>Sesamum</taxon>
    </lineage>
</organism>
<dbReference type="Pfam" id="PF00850">
    <property type="entry name" value="Hist_deacetyl"/>
    <property type="match status" value="1"/>
</dbReference>
<evidence type="ECO:0000313" key="11">
    <source>
        <dbReference type="EMBL" id="KAL0396066.1"/>
    </source>
</evidence>
<keyword evidence="5" id="KW-0378">Hydrolase</keyword>